<dbReference type="EMBL" id="CP071706">
    <property type="protein sequence ID" value="KDN98747.2"/>
    <property type="molecule type" value="Genomic_DNA"/>
</dbReference>
<accession>A0AAP0SGE1</accession>
<keyword evidence="3" id="KW-1185">Reference proteome</keyword>
<evidence type="ECO:0000259" key="1">
    <source>
        <dbReference type="Pfam" id="PF21837"/>
    </source>
</evidence>
<dbReference type="Pfam" id="PF21837">
    <property type="entry name" value="DUF6896"/>
    <property type="match status" value="1"/>
</dbReference>
<reference evidence="2 3" key="2">
    <citation type="journal article" date="2016" name="Front. Microbiol.">
        <title>When Genome-Based Approach Meets the 'Old but Good': Revealing Genes Involved in the Antibacterial Activity of Pseudomonas sp. P482 against Soft Rot Pathogens.</title>
        <authorList>
            <person name="Krzyzanowska D.M."/>
            <person name="Ossowicki A."/>
            <person name="Rajewska M."/>
            <person name="Maciag T."/>
            <person name="Jablonska M."/>
            <person name="Obuchowski M."/>
            <person name="Heeb S."/>
            <person name="Jafra S."/>
        </authorList>
    </citation>
    <scope>NUCLEOTIDE SEQUENCE [LARGE SCALE GENOMIC DNA]</scope>
    <source>
        <strain evidence="2 3">P482</strain>
    </source>
</reference>
<evidence type="ECO:0000313" key="2">
    <source>
        <dbReference type="EMBL" id="KDN98747.2"/>
    </source>
</evidence>
<reference evidence="2 3" key="1">
    <citation type="journal article" date="2014" name="Genome Announc.">
        <title>Genome Sequence of Pseudomonas sp. Strain P482, a Tomato Rhizosphere Isolate with Broad-Spectrum Antimicrobial Activity.</title>
        <authorList>
            <person name="Krzyzanowska D.M."/>
            <person name="Ossowicki A."/>
            <person name="Jafra S."/>
        </authorList>
    </citation>
    <scope>NUCLEOTIDE SEQUENCE [LARGE SCALE GENOMIC DNA]</scope>
    <source>
        <strain evidence="2 3">P482</strain>
    </source>
</reference>
<organism evidence="2 3">
    <name type="scientific">Pseudomonas donghuensis</name>
    <dbReference type="NCBI Taxonomy" id="1163398"/>
    <lineage>
        <taxon>Bacteria</taxon>
        <taxon>Pseudomonadati</taxon>
        <taxon>Pseudomonadota</taxon>
        <taxon>Gammaproteobacteria</taxon>
        <taxon>Pseudomonadales</taxon>
        <taxon>Pseudomonadaceae</taxon>
        <taxon>Pseudomonas</taxon>
    </lineage>
</organism>
<dbReference type="AlphaFoldDB" id="A0AAP0SGE1"/>
<evidence type="ECO:0000313" key="3">
    <source>
        <dbReference type="Proteomes" id="UP000027121"/>
    </source>
</evidence>
<protein>
    <recommendedName>
        <fullName evidence="1">DUF6896 domain-containing protein</fullName>
    </recommendedName>
</protein>
<sequence length="134" mass="14567">MNNLLARLIRDYQASVSAAVELMQRSGIPRPSSAMAWVTMDIPHRGELDGGVGYFKHGYGCAVHLPTGPVDFDFGEQGELDGFDLWRLAGFAEGRLPSYGFADEDALKACFNAEIAAGSLVSSGYILFYLAKDR</sequence>
<dbReference type="KEGG" id="pdw:BV82_3475"/>
<dbReference type="GeneID" id="98282884"/>
<name>A0AAP0SGE1_9PSED</name>
<dbReference type="InterPro" id="IPR054191">
    <property type="entry name" value="DUF6896"/>
</dbReference>
<feature type="domain" description="DUF6896" evidence="1">
    <location>
        <begin position="6"/>
        <end position="130"/>
    </location>
</feature>
<proteinExistence type="predicted"/>
<dbReference type="RefSeq" id="WP_036996072.1">
    <property type="nucleotide sequence ID" value="NZ_CATKPL010000044.1"/>
</dbReference>
<gene>
    <name evidence="2" type="ORF">BV82_3475</name>
</gene>
<dbReference type="Proteomes" id="UP000027121">
    <property type="component" value="Chromosome"/>
</dbReference>